<keyword evidence="4" id="KW-1185">Reference proteome</keyword>
<evidence type="ECO:0000313" key="4">
    <source>
        <dbReference type="Proteomes" id="UP000235672"/>
    </source>
</evidence>
<feature type="compositionally biased region" description="Polar residues" evidence="1">
    <location>
        <begin position="90"/>
        <end position="106"/>
    </location>
</feature>
<reference evidence="3 4" key="1">
    <citation type="submission" date="2016-05" db="EMBL/GenBank/DDBJ databases">
        <title>A degradative enzymes factory behind the ericoid mycorrhizal symbiosis.</title>
        <authorList>
            <consortium name="DOE Joint Genome Institute"/>
            <person name="Martino E."/>
            <person name="Morin E."/>
            <person name="Grelet G."/>
            <person name="Kuo A."/>
            <person name="Kohler A."/>
            <person name="Daghino S."/>
            <person name="Barry K."/>
            <person name="Choi C."/>
            <person name="Cichocki N."/>
            <person name="Clum A."/>
            <person name="Copeland A."/>
            <person name="Hainaut M."/>
            <person name="Haridas S."/>
            <person name="Labutti K."/>
            <person name="Lindquist E."/>
            <person name="Lipzen A."/>
            <person name="Khouja H.-R."/>
            <person name="Murat C."/>
            <person name="Ohm R."/>
            <person name="Olson A."/>
            <person name="Spatafora J."/>
            <person name="Veneault-Fourrey C."/>
            <person name="Henrissat B."/>
            <person name="Grigoriev I."/>
            <person name="Martin F."/>
            <person name="Perotto S."/>
        </authorList>
    </citation>
    <scope>NUCLEOTIDE SEQUENCE [LARGE SCALE GENOMIC DNA]</scope>
    <source>
        <strain evidence="3 4">UAMH 7357</strain>
    </source>
</reference>
<feature type="chain" id="PRO_5014445874" evidence="2">
    <location>
        <begin position="19"/>
        <end position="637"/>
    </location>
</feature>
<organism evidence="3 4">
    <name type="scientific">Hyaloscypha hepaticicola</name>
    <dbReference type="NCBI Taxonomy" id="2082293"/>
    <lineage>
        <taxon>Eukaryota</taxon>
        <taxon>Fungi</taxon>
        <taxon>Dikarya</taxon>
        <taxon>Ascomycota</taxon>
        <taxon>Pezizomycotina</taxon>
        <taxon>Leotiomycetes</taxon>
        <taxon>Helotiales</taxon>
        <taxon>Hyaloscyphaceae</taxon>
        <taxon>Hyaloscypha</taxon>
    </lineage>
</organism>
<evidence type="ECO:0000256" key="1">
    <source>
        <dbReference type="SAM" id="MobiDB-lite"/>
    </source>
</evidence>
<keyword evidence="2" id="KW-0732">Signal</keyword>
<feature type="region of interest" description="Disordered" evidence="1">
    <location>
        <begin position="367"/>
        <end position="387"/>
    </location>
</feature>
<feature type="compositionally biased region" description="Polar residues" evidence="1">
    <location>
        <begin position="374"/>
        <end position="385"/>
    </location>
</feature>
<feature type="region of interest" description="Disordered" evidence="1">
    <location>
        <begin position="302"/>
        <end position="321"/>
    </location>
</feature>
<dbReference type="Proteomes" id="UP000235672">
    <property type="component" value="Unassembled WGS sequence"/>
</dbReference>
<proteinExistence type="predicted"/>
<feature type="region of interest" description="Disordered" evidence="1">
    <location>
        <begin position="82"/>
        <end position="109"/>
    </location>
</feature>
<accession>A0A2J6Q672</accession>
<dbReference type="AlphaFoldDB" id="A0A2J6Q672"/>
<name>A0A2J6Q672_9HELO</name>
<dbReference type="OrthoDB" id="3538100at2759"/>
<evidence type="ECO:0000256" key="2">
    <source>
        <dbReference type="SAM" id="SignalP"/>
    </source>
</evidence>
<gene>
    <name evidence="3" type="ORF">NA56DRAFT_688936</name>
</gene>
<evidence type="ECO:0000313" key="3">
    <source>
        <dbReference type="EMBL" id="PMD21776.1"/>
    </source>
</evidence>
<sequence length="637" mass="71387">MKVTAFIASAILAHCAAAVPVYPSSSLKSDDIRKNQTNSNISAHRDSRPTIHLIPTDFNDTTSSNFLGKHPIEYHRLAGENHSKHRKFQNESNFTPQNHSITSLNSTRDDQEAQHIMDKLEAYLRAYHTSGWKYNSPQVQTKAIKEAENQLHRLNITSDAAKTHSEKLQDLCHHIDGSSHRREACAKAAGQSLITSSALNNNPSNNKTATLLEKRAAGEDDFQSPMSQPSSVKSSEYGFTLAQCPGQSGYIPVEQVQNTTRCALIHYGSKPHQHPRRQIATGSIEDDPPWLRKLLFPESDYSLPRKRDHSQTEQPIKRDRTGQEMIKSENHIEAEIQSFTEIKNVTEKAAPDGLIEDTVEVFGARVEHHESHSSGKTNVSATSDPPNYRQLEVSESVEEVENQVAAGVMIQSKHITTLADVAKNSTDKGFVAVTYNATGIGVMHGKSNSTTRLITSKHYKRGLPESVRELENEIGDKIEELFDEVNKPFADLKNATDTHNSTLSSRQIVDQKNASKHHGHYEIAHDQKTINYCREHKGEFVEAKNSPSGHRTFCNKGYPIIIPEDEFERVHSQGVLANYIAEIADKYQAHSRYDQDKPPTPEEEDGMRRMIEEEYEKEGFDPSTFVLVTPAEAKKGN</sequence>
<dbReference type="EMBL" id="KZ613480">
    <property type="protein sequence ID" value="PMD21776.1"/>
    <property type="molecule type" value="Genomic_DNA"/>
</dbReference>
<feature type="signal peptide" evidence="2">
    <location>
        <begin position="1"/>
        <end position="18"/>
    </location>
</feature>
<protein>
    <submittedName>
        <fullName evidence="3">Uncharacterized protein</fullName>
    </submittedName>
</protein>
<feature type="compositionally biased region" description="Basic and acidic residues" evidence="1">
    <location>
        <begin position="303"/>
        <end position="321"/>
    </location>
</feature>